<feature type="domain" description="Aminoglycoside phosphotransferase" evidence="1">
    <location>
        <begin position="43"/>
        <end position="285"/>
    </location>
</feature>
<sequence length="369" mass="40761">MPDARIDLSPDVAPVRPGEEIDEQSLREFLLAQFPGLDGEISVLQFPRGSANLTYRVTLGDRQFVVRRPPMGQVAAGAHDMAREHRVLSRLYTEYDRAPRSFVHCSDPSVIGAEFFVSEYRVGHVVWDRVPAEVSTAPDATGRVGFAVVDALADLHEVDPVACGLGDLGRPDGFLERQVAGWARRWAAVADQSALPGAAAIRALVDELGAELARTRPAGQRAGIVHNDFKIDNCQFAAGDPDRVYSVFDWDMATLGDTLADFGTLLSYWPDRTLADGDDRAFVAASATRELDLPPRSEVIERYARSSTADLTDIAWYEAFGCWRTVVILQQLYARYVRGETADERMAQRGLMVEPLARRGLATLRDRAR</sequence>
<gene>
    <name evidence="2" type="ORF">ACFO7U_04990</name>
</gene>
<comment type="caution">
    <text evidence="2">The sequence shown here is derived from an EMBL/GenBank/DDBJ whole genome shotgun (WGS) entry which is preliminary data.</text>
</comment>
<evidence type="ECO:0000259" key="1">
    <source>
        <dbReference type="Pfam" id="PF01636"/>
    </source>
</evidence>
<dbReference type="Pfam" id="PF01636">
    <property type="entry name" value="APH"/>
    <property type="match status" value="1"/>
</dbReference>
<dbReference type="Gene3D" id="3.30.200.20">
    <property type="entry name" value="Phosphorylase Kinase, domain 1"/>
    <property type="match status" value="1"/>
</dbReference>
<dbReference type="InterPro" id="IPR052898">
    <property type="entry name" value="ACAD10-like"/>
</dbReference>
<dbReference type="PANTHER" id="PTHR47829">
    <property type="entry name" value="HYDROLASE, PUTATIVE (AFU_ORTHOLOGUE AFUA_1G12880)-RELATED"/>
    <property type="match status" value="1"/>
</dbReference>
<name>A0ABV9PLZ4_9ACTN</name>
<dbReference type="CDD" id="cd05154">
    <property type="entry name" value="ACAD10_11_N-like"/>
    <property type="match status" value="1"/>
</dbReference>
<dbReference type="Gene3D" id="3.90.1200.10">
    <property type="match status" value="1"/>
</dbReference>
<organism evidence="2 3">
    <name type="scientific">Dietzia aurantiaca</name>
    <dbReference type="NCBI Taxonomy" id="983873"/>
    <lineage>
        <taxon>Bacteria</taxon>
        <taxon>Bacillati</taxon>
        <taxon>Actinomycetota</taxon>
        <taxon>Actinomycetes</taxon>
        <taxon>Mycobacteriales</taxon>
        <taxon>Dietziaceae</taxon>
        <taxon>Dietzia</taxon>
    </lineage>
</organism>
<dbReference type="EMBL" id="JBHSHP010000012">
    <property type="protein sequence ID" value="MFC4754137.1"/>
    <property type="molecule type" value="Genomic_DNA"/>
</dbReference>
<proteinExistence type="predicted"/>
<dbReference type="RefSeq" id="WP_344987959.1">
    <property type="nucleotide sequence ID" value="NZ_BAABCD010000002.1"/>
</dbReference>
<evidence type="ECO:0000313" key="3">
    <source>
        <dbReference type="Proteomes" id="UP001595836"/>
    </source>
</evidence>
<keyword evidence="3" id="KW-1185">Reference proteome</keyword>
<dbReference type="InterPro" id="IPR011009">
    <property type="entry name" value="Kinase-like_dom_sf"/>
</dbReference>
<dbReference type="InterPro" id="IPR002575">
    <property type="entry name" value="Aminoglycoside_PTrfase"/>
</dbReference>
<dbReference type="PANTHER" id="PTHR47829:SF1">
    <property type="entry name" value="HAD FAMILY PHOSPHATASE"/>
    <property type="match status" value="1"/>
</dbReference>
<protein>
    <submittedName>
        <fullName evidence="2">Phosphotransferase family protein</fullName>
    </submittedName>
</protein>
<evidence type="ECO:0000313" key="2">
    <source>
        <dbReference type="EMBL" id="MFC4754137.1"/>
    </source>
</evidence>
<reference evidence="3" key="1">
    <citation type="journal article" date="2019" name="Int. J. Syst. Evol. Microbiol.">
        <title>The Global Catalogue of Microorganisms (GCM) 10K type strain sequencing project: providing services to taxonomists for standard genome sequencing and annotation.</title>
        <authorList>
            <consortium name="The Broad Institute Genomics Platform"/>
            <consortium name="The Broad Institute Genome Sequencing Center for Infectious Disease"/>
            <person name="Wu L."/>
            <person name="Ma J."/>
        </authorList>
    </citation>
    <scope>NUCLEOTIDE SEQUENCE [LARGE SCALE GENOMIC DNA]</scope>
    <source>
        <strain evidence="3">JCM 11882</strain>
    </source>
</reference>
<dbReference type="SUPFAM" id="SSF56112">
    <property type="entry name" value="Protein kinase-like (PK-like)"/>
    <property type="match status" value="1"/>
</dbReference>
<accession>A0ABV9PLZ4</accession>
<dbReference type="InterPro" id="IPR041726">
    <property type="entry name" value="ACAD10_11_N"/>
</dbReference>
<dbReference type="Proteomes" id="UP001595836">
    <property type="component" value="Unassembled WGS sequence"/>
</dbReference>